<dbReference type="EMBL" id="IACJ01111381">
    <property type="protein sequence ID" value="LAA56783.1"/>
    <property type="molecule type" value="Transcribed_RNA"/>
</dbReference>
<reference evidence="1" key="1">
    <citation type="submission" date="2017-07" db="EMBL/GenBank/DDBJ databases">
        <authorList>
            <person name="Mikheyev A."/>
            <person name="Grau M."/>
        </authorList>
    </citation>
    <scope>NUCLEOTIDE SEQUENCE</scope>
    <source>
        <tissue evidence="1">Venom_gland</tissue>
    </source>
</reference>
<reference evidence="1" key="2">
    <citation type="submission" date="2017-11" db="EMBL/GenBank/DDBJ databases">
        <title>Coralsnake Venomics: Analyses of Venom Gland Transcriptomes and Proteomes of Six Brazilian Taxa.</title>
        <authorList>
            <person name="Aird S.D."/>
            <person name="Jorge da Silva N."/>
            <person name="Qiu L."/>
            <person name="Villar-Briones A."/>
            <person name="Aparecida-Saddi V."/>
            <person name="Campos-Telles M.P."/>
            <person name="Grau M."/>
            <person name="Mikheyev A.S."/>
        </authorList>
    </citation>
    <scope>NUCLEOTIDE SEQUENCE</scope>
    <source>
        <tissue evidence="1">Venom_gland</tissue>
    </source>
</reference>
<dbReference type="AlphaFoldDB" id="A0A2D4GAL4"/>
<protein>
    <submittedName>
        <fullName evidence="1">Uncharacterized protein</fullName>
    </submittedName>
</protein>
<name>A0A2D4GAL4_MICCO</name>
<proteinExistence type="predicted"/>
<organism evidence="1">
    <name type="scientific">Micrurus corallinus</name>
    <name type="common">Brazilian coral snake</name>
    <dbReference type="NCBI Taxonomy" id="54390"/>
    <lineage>
        <taxon>Eukaryota</taxon>
        <taxon>Metazoa</taxon>
        <taxon>Chordata</taxon>
        <taxon>Craniata</taxon>
        <taxon>Vertebrata</taxon>
        <taxon>Euteleostomi</taxon>
        <taxon>Lepidosauria</taxon>
        <taxon>Squamata</taxon>
        <taxon>Bifurcata</taxon>
        <taxon>Unidentata</taxon>
        <taxon>Episquamata</taxon>
        <taxon>Toxicofera</taxon>
        <taxon>Serpentes</taxon>
        <taxon>Colubroidea</taxon>
        <taxon>Elapidae</taxon>
        <taxon>Elapinae</taxon>
        <taxon>Micrurus</taxon>
    </lineage>
</organism>
<accession>A0A2D4GAL4</accession>
<sequence length="145" mass="16549">MNIKADNKNVGSMKTNEARKSIILLCKSCIRRERTSRVSSHLVTYECNRITVGPQNIMLHLHCSFKIMLWLHAFRYANCLMLSLLVCNFPLKQMYLKVLTVAGNPLNACQYPCFAVSDKVKKKCFTGSLMGQYKELILKSLKSNP</sequence>
<evidence type="ECO:0000313" key="1">
    <source>
        <dbReference type="EMBL" id="LAA56783.1"/>
    </source>
</evidence>